<sequence>PTPHHTSTVTRASGQAAERAKMAASSSLPVIVPALLFLLAAAFA</sequence>
<dbReference type="Proteomes" id="UP000015105">
    <property type="component" value="Chromosome 7D"/>
</dbReference>
<reference evidence="3" key="1">
    <citation type="journal article" date="2014" name="Science">
        <title>Ancient hybridizations among the ancestral genomes of bread wheat.</title>
        <authorList>
            <consortium name="International Wheat Genome Sequencing Consortium,"/>
            <person name="Marcussen T."/>
            <person name="Sandve S.R."/>
            <person name="Heier L."/>
            <person name="Spannagl M."/>
            <person name="Pfeifer M."/>
            <person name="Jakobsen K.S."/>
            <person name="Wulff B.B."/>
            <person name="Steuernagel B."/>
            <person name="Mayer K.F."/>
            <person name="Olsen O.A."/>
        </authorList>
    </citation>
    <scope>NUCLEOTIDE SEQUENCE [LARGE SCALE GENOMIC DNA]</scope>
    <source>
        <strain evidence="3">cv. AL8/78</strain>
    </source>
</reference>
<proteinExistence type="predicted"/>
<evidence type="ECO:0000256" key="1">
    <source>
        <dbReference type="SAM" id="Phobius"/>
    </source>
</evidence>
<reference evidence="2" key="4">
    <citation type="submission" date="2019-03" db="UniProtKB">
        <authorList>
            <consortium name="EnsemblPlants"/>
        </authorList>
    </citation>
    <scope>IDENTIFICATION</scope>
</reference>
<reference evidence="3" key="2">
    <citation type="journal article" date="2017" name="Nat. Plants">
        <title>The Aegilops tauschii genome reveals multiple impacts of transposons.</title>
        <authorList>
            <person name="Zhao G."/>
            <person name="Zou C."/>
            <person name="Li K."/>
            <person name="Wang K."/>
            <person name="Li T."/>
            <person name="Gao L."/>
            <person name="Zhang X."/>
            <person name="Wang H."/>
            <person name="Yang Z."/>
            <person name="Liu X."/>
            <person name="Jiang W."/>
            <person name="Mao L."/>
            <person name="Kong X."/>
            <person name="Jiao Y."/>
            <person name="Jia J."/>
        </authorList>
    </citation>
    <scope>NUCLEOTIDE SEQUENCE [LARGE SCALE GENOMIC DNA]</scope>
    <source>
        <strain evidence="3">cv. AL8/78</strain>
    </source>
</reference>
<protein>
    <submittedName>
        <fullName evidence="2">Uncharacterized protein</fullName>
    </submittedName>
</protein>
<dbReference type="AlphaFoldDB" id="A0A453T5A6"/>
<reference evidence="2" key="3">
    <citation type="journal article" date="2017" name="Nature">
        <title>Genome sequence of the progenitor of the wheat D genome Aegilops tauschii.</title>
        <authorList>
            <person name="Luo M.C."/>
            <person name="Gu Y.Q."/>
            <person name="Puiu D."/>
            <person name="Wang H."/>
            <person name="Twardziok S.O."/>
            <person name="Deal K.R."/>
            <person name="Huo N."/>
            <person name="Zhu T."/>
            <person name="Wang L."/>
            <person name="Wang Y."/>
            <person name="McGuire P.E."/>
            <person name="Liu S."/>
            <person name="Long H."/>
            <person name="Ramasamy R.K."/>
            <person name="Rodriguez J.C."/>
            <person name="Van S.L."/>
            <person name="Yuan L."/>
            <person name="Wang Z."/>
            <person name="Xia Z."/>
            <person name="Xiao L."/>
            <person name="Anderson O.D."/>
            <person name="Ouyang S."/>
            <person name="Liang Y."/>
            <person name="Zimin A.V."/>
            <person name="Pertea G."/>
            <person name="Qi P."/>
            <person name="Bennetzen J.L."/>
            <person name="Dai X."/>
            <person name="Dawson M.W."/>
            <person name="Muller H.G."/>
            <person name="Kugler K."/>
            <person name="Rivarola-Duarte L."/>
            <person name="Spannagl M."/>
            <person name="Mayer K.F.X."/>
            <person name="Lu F.H."/>
            <person name="Bevan M.W."/>
            <person name="Leroy P."/>
            <person name="Li P."/>
            <person name="You F.M."/>
            <person name="Sun Q."/>
            <person name="Liu Z."/>
            <person name="Lyons E."/>
            <person name="Wicker T."/>
            <person name="Salzberg S.L."/>
            <person name="Devos K.M."/>
            <person name="Dvorak J."/>
        </authorList>
    </citation>
    <scope>NUCLEOTIDE SEQUENCE [LARGE SCALE GENOMIC DNA]</scope>
    <source>
        <strain evidence="2">cv. AL8/78</strain>
    </source>
</reference>
<reference evidence="2" key="5">
    <citation type="journal article" date="2021" name="G3 (Bethesda)">
        <title>Aegilops tauschii genome assembly Aet v5.0 features greater sequence contiguity and improved annotation.</title>
        <authorList>
            <person name="Wang L."/>
            <person name="Zhu T."/>
            <person name="Rodriguez J.C."/>
            <person name="Deal K.R."/>
            <person name="Dubcovsky J."/>
            <person name="McGuire P.E."/>
            <person name="Lux T."/>
            <person name="Spannagl M."/>
            <person name="Mayer K.F.X."/>
            <person name="Baldrich P."/>
            <person name="Meyers B.C."/>
            <person name="Huo N."/>
            <person name="Gu Y.Q."/>
            <person name="Zhou H."/>
            <person name="Devos K.M."/>
            <person name="Bennetzen J.L."/>
            <person name="Unver T."/>
            <person name="Budak H."/>
            <person name="Gulick P.J."/>
            <person name="Galiba G."/>
            <person name="Kalapos B."/>
            <person name="Nelson D.R."/>
            <person name="Li P."/>
            <person name="You F.M."/>
            <person name="Luo M.C."/>
            <person name="Dvorak J."/>
        </authorList>
    </citation>
    <scope>NUCLEOTIDE SEQUENCE [LARGE SCALE GENOMIC DNA]</scope>
    <source>
        <strain evidence="2">cv. AL8/78</strain>
    </source>
</reference>
<keyword evidence="1" id="KW-0812">Transmembrane</keyword>
<keyword evidence="3" id="KW-1185">Reference proteome</keyword>
<organism evidence="2 3">
    <name type="scientific">Aegilops tauschii subsp. strangulata</name>
    <name type="common">Goatgrass</name>
    <dbReference type="NCBI Taxonomy" id="200361"/>
    <lineage>
        <taxon>Eukaryota</taxon>
        <taxon>Viridiplantae</taxon>
        <taxon>Streptophyta</taxon>
        <taxon>Embryophyta</taxon>
        <taxon>Tracheophyta</taxon>
        <taxon>Spermatophyta</taxon>
        <taxon>Magnoliopsida</taxon>
        <taxon>Liliopsida</taxon>
        <taxon>Poales</taxon>
        <taxon>Poaceae</taxon>
        <taxon>BOP clade</taxon>
        <taxon>Pooideae</taxon>
        <taxon>Triticodae</taxon>
        <taxon>Triticeae</taxon>
        <taxon>Triticinae</taxon>
        <taxon>Aegilops</taxon>
    </lineage>
</organism>
<evidence type="ECO:0000313" key="3">
    <source>
        <dbReference type="Proteomes" id="UP000015105"/>
    </source>
</evidence>
<dbReference type="EnsemblPlants" id="AET7Gv21250600.26">
    <property type="protein sequence ID" value="AET7Gv21250600.26"/>
    <property type="gene ID" value="AET7Gv21250600"/>
</dbReference>
<accession>A0A453T5A6</accession>
<keyword evidence="1" id="KW-0472">Membrane</keyword>
<dbReference type="Gramene" id="AET7Gv21250600.26">
    <property type="protein sequence ID" value="AET7Gv21250600.26"/>
    <property type="gene ID" value="AET7Gv21250600"/>
</dbReference>
<feature type="transmembrane region" description="Helical" evidence="1">
    <location>
        <begin position="22"/>
        <end position="43"/>
    </location>
</feature>
<keyword evidence="1" id="KW-1133">Transmembrane helix</keyword>
<name>A0A453T5A6_AEGTS</name>
<evidence type="ECO:0000313" key="2">
    <source>
        <dbReference type="EnsemblPlants" id="AET7Gv21250600.26"/>
    </source>
</evidence>